<evidence type="ECO:0000313" key="4">
    <source>
        <dbReference type="Proteomes" id="UP001154078"/>
    </source>
</evidence>
<proteinExistence type="predicted"/>
<dbReference type="InterPro" id="IPR031934">
    <property type="entry name" value="DUF4769"/>
</dbReference>
<dbReference type="PANTHER" id="PTHR31025:SF9">
    <property type="entry name" value="SI:DKEY-286J15.1"/>
    <property type="match status" value="1"/>
</dbReference>
<feature type="region of interest" description="Disordered" evidence="1">
    <location>
        <begin position="193"/>
        <end position="216"/>
    </location>
</feature>
<keyword evidence="2" id="KW-0472">Membrane</keyword>
<feature type="transmembrane region" description="Helical" evidence="2">
    <location>
        <begin position="535"/>
        <end position="554"/>
    </location>
</feature>
<evidence type="ECO:0000256" key="2">
    <source>
        <dbReference type="SAM" id="Phobius"/>
    </source>
</evidence>
<keyword evidence="4" id="KW-1185">Reference proteome</keyword>
<name>A0A9P0AW16_BRAAE</name>
<feature type="transmembrane region" description="Helical" evidence="2">
    <location>
        <begin position="561"/>
        <end position="580"/>
    </location>
</feature>
<evidence type="ECO:0000256" key="1">
    <source>
        <dbReference type="SAM" id="MobiDB-lite"/>
    </source>
</evidence>
<dbReference type="AlphaFoldDB" id="A0A9P0AW16"/>
<keyword evidence="2" id="KW-0812">Transmembrane</keyword>
<dbReference type="EMBL" id="OV121142">
    <property type="protein sequence ID" value="CAH0549724.1"/>
    <property type="molecule type" value="Genomic_DNA"/>
</dbReference>
<reference evidence="3" key="1">
    <citation type="submission" date="2021-12" db="EMBL/GenBank/DDBJ databases">
        <authorList>
            <person name="King R."/>
        </authorList>
    </citation>
    <scope>NUCLEOTIDE SEQUENCE</scope>
</reference>
<feature type="compositionally biased region" description="Low complexity" evidence="1">
    <location>
        <begin position="193"/>
        <end position="206"/>
    </location>
</feature>
<protein>
    <submittedName>
        <fullName evidence="3">Uncharacterized protein</fullName>
    </submittedName>
</protein>
<dbReference type="Pfam" id="PF15992">
    <property type="entry name" value="DUF4769"/>
    <property type="match status" value="2"/>
</dbReference>
<keyword evidence="2" id="KW-1133">Transmembrane helix</keyword>
<accession>A0A9P0AW16</accession>
<evidence type="ECO:0000313" key="3">
    <source>
        <dbReference type="EMBL" id="CAH0549724.1"/>
    </source>
</evidence>
<dbReference type="PANTHER" id="PTHR31025">
    <property type="entry name" value="SI:CH211-196P9.1-RELATED"/>
    <property type="match status" value="1"/>
</dbReference>
<dbReference type="Proteomes" id="UP001154078">
    <property type="component" value="Chromosome 11"/>
</dbReference>
<sequence>MEQIGVKKELVDDYKGDISVNYNKPSTAADQEMPSTSGIAIKQELAQELDEVDFDGAEQVKLKFEAEDEMFLDKGFYYRMDQTSSCPKEASSQYISYSAKPIEDKKTQDLRKLLSEWNQEFLVEHLVAQKVFVDVLMVIKHHHIERLLKNFKMGTQILFEHKLEEWRQSIGMPIGHYYSGDVLSKPLSSSPLSPPASSCASRASTPPRHEPRFAPYSIPNKQPDNCDIFLFNILSETPKGAMLVEYYNKFLKFQDDQRTSLINLVAQFFEDKGVPITLAISYRLEKEILDRFPNEKLEYYRSSKRGRIYNKYCNLKTSFKAAVGKHFVDETSKKKSTKKCRIEKTFESEDDAEACLKALKFGNLTAEQFDNTWKACSNYRLNDLKSFGSTNAIMQKWPFYKNPTGYRLIDMDFNVCFDNADGLLNNWDQNFEKLLKFLSNENNVKDKNIKGLLEHLKTNNNISENSRTASLFWALHGYFVPTNKTVKKDADGGKNITTKFTIKDSQESFLFVGKCLKEVEDHINYIKHKKQIIQPFIYCVGANIFSIEEIYIFFDNIRYRFVSFLTAVDICFKIFFVFNLDFPTESSMFYSFIETYFFKLKTQQKFSKVFILKERLDSAE</sequence>
<gene>
    <name evidence="3" type="ORF">MELIAE_LOCUS2776</name>
</gene>
<dbReference type="OrthoDB" id="6776649at2759"/>
<organism evidence="3 4">
    <name type="scientific">Brassicogethes aeneus</name>
    <name type="common">Rape pollen beetle</name>
    <name type="synonym">Meligethes aeneus</name>
    <dbReference type="NCBI Taxonomy" id="1431903"/>
    <lineage>
        <taxon>Eukaryota</taxon>
        <taxon>Metazoa</taxon>
        <taxon>Ecdysozoa</taxon>
        <taxon>Arthropoda</taxon>
        <taxon>Hexapoda</taxon>
        <taxon>Insecta</taxon>
        <taxon>Pterygota</taxon>
        <taxon>Neoptera</taxon>
        <taxon>Endopterygota</taxon>
        <taxon>Coleoptera</taxon>
        <taxon>Polyphaga</taxon>
        <taxon>Cucujiformia</taxon>
        <taxon>Nitidulidae</taxon>
        <taxon>Meligethinae</taxon>
        <taxon>Brassicogethes</taxon>
    </lineage>
</organism>